<dbReference type="InterPro" id="IPR036005">
    <property type="entry name" value="Creatinase/aminopeptidase-like"/>
</dbReference>
<dbReference type="Proteomes" id="UP000832097">
    <property type="component" value="Chromosome"/>
</dbReference>
<dbReference type="Gene3D" id="3.90.230.10">
    <property type="entry name" value="Creatinase/methionine aminopeptidase superfamily"/>
    <property type="match status" value="1"/>
</dbReference>
<reference evidence="1 2" key="1">
    <citation type="submission" date="2022-03" db="EMBL/GenBank/DDBJ databases">
        <title>Mucilaginibacter sp. isolated from the gut of Protaetia brevitarsis seulensis larvae.</title>
        <authorList>
            <person name="Won M."/>
            <person name="Kim S.-J."/>
            <person name="Kwon S.-W."/>
        </authorList>
    </citation>
    <scope>NUCLEOTIDE SEQUENCE [LARGE SCALE GENOMIC DNA]</scope>
    <source>
        <strain evidence="1 2">CFWR-12</strain>
    </source>
</reference>
<organism evidence="1 2">
    <name type="scientific">Agromyces larvae</name>
    <dbReference type="NCBI Taxonomy" id="2929802"/>
    <lineage>
        <taxon>Bacteria</taxon>
        <taxon>Bacillati</taxon>
        <taxon>Actinomycetota</taxon>
        <taxon>Actinomycetes</taxon>
        <taxon>Micrococcales</taxon>
        <taxon>Microbacteriaceae</taxon>
        <taxon>Agromyces</taxon>
    </lineage>
</organism>
<name>A0ABY4C4H5_9MICO</name>
<evidence type="ECO:0000313" key="2">
    <source>
        <dbReference type="Proteomes" id="UP000832097"/>
    </source>
</evidence>
<protein>
    <submittedName>
        <fullName evidence="1">Peptidase M24</fullName>
    </submittedName>
</protein>
<dbReference type="PANTHER" id="PTHR46112:SF2">
    <property type="entry name" value="XAA-PRO AMINOPEPTIDASE P-RELATED"/>
    <property type="match status" value="1"/>
</dbReference>
<dbReference type="PANTHER" id="PTHR46112">
    <property type="entry name" value="AMINOPEPTIDASE"/>
    <property type="match status" value="1"/>
</dbReference>
<dbReference type="InterPro" id="IPR050659">
    <property type="entry name" value="Peptidase_M24B"/>
</dbReference>
<dbReference type="RefSeq" id="WP_243554818.1">
    <property type="nucleotide sequence ID" value="NZ_CP094528.1"/>
</dbReference>
<evidence type="ECO:0000313" key="1">
    <source>
        <dbReference type="EMBL" id="UOE43660.1"/>
    </source>
</evidence>
<gene>
    <name evidence="1" type="ORF">MTO99_16005</name>
</gene>
<accession>A0ABY4C4H5</accession>
<sequence>MTDTVTAIPTRGADVPAKLARLHELLDARGVESLALTGRESLAWLLDGARVTVPLGGDPVLSAIVRRDGVELHILRNENDRLLAEELPDLASLGIRARTVAWFDTLPGTRADDGAADLREAQVAAELRALRARLLPGELARYRALGSDLATALTDVLAGAGAATRERDLTADLARALIALGAEPVVLLVAGEGRLDLRHPLPTDAPIGRRAMTVVGARRNGLIVNLTRWLGDEPGSAAVARRLLEVEADAFAATRPGRRLADVLADIAASYERHGFDRDEWLRHHQGGPTGYAGRDPKAGPATGDLVVDGQAYAWNPTTARQKIEDTVVVAGGRVEVLTVDERWPTVDVRGLARPDALPLA</sequence>
<proteinExistence type="predicted"/>
<dbReference type="SUPFAM" id="SSF55920">
    <property type="entry name" value="Creatinase/aminopeptidase"/>
    <property type="match status" value="1"/>
</dbReference>
<dbReference type="EMBL" id="CP094528">
    <property type="protein sequence ID" value="UOE43660.1"/>
    <property type="molecule type" value="Genomic_DNA"/>
</dbReference>
<keyword evidence="2" id="KW-1185">Reference proteome</keyword>